<feature type="chain" id="PRO_5021460177" description="Twin-arginine translocation pathway signal protein" evidence="1">
    <location>
        <begin position="28"/>
        <end position="143"/>
    </location>
</feature>
<evidence type="ECO:0000256" key="1">
    <source>
        <dbReference type="SAM" id="SignalP"/>
    </source>
</evidence>
<organism evidence="2 3">
    <name type="scientific">Acetobacter orleanensis</name>
    <dbReference type="NCBI Taxonomy" id="104099"/>
    <lineage>
        <taxon>Bacteria</taxon>
        <taxon>Pseudomonadati</taxon>
        <taxon>Pseudomonadota</taxon>
        <taxon>Alphaproteobacteria</taxon>
        <taxon>Acetobacterales</taxon>
        <taxon>Acetobacteraceae</taxon>
        <taxon>Acetobacter</taxon>
    </lineage>
</organism>
<dbReference type="OrthoDB" id="7225332at2"/>
<name>A0A4Y3TNE0_9PROT</name>
<dbReference type="Proteomes" id="UP000317617">
    <property type="component" value="Unassembled WGS sequence"/>
</dbReference>
<feature type="signal peptide" evidence="1">
    <location>
        <begin position="1"/>
        <end position="27"/>
    </location>
</feature>
<keyword evidence="3" id="KW-1185">Reference proteome</keyword>
<dbReference type="InterPro" id="IPR006311">
    <property type="entry name" value="TAT_signal"/>
</dbReference>
<accession>A0A4Y3TNE0</accession>
<evidence type="ECO:0008006" key="4">
    <source>
        <dbReference type="Google" id="ProtNLM"/>
    </source>
</evidence>
<comment type="caution">
    <text evidence="2">The sequence shown here is derived from an EMBL/GenBank/DDBJ whole genome shotgun (WGS) entry which is preliminary data.</text>
</comment>
<dbReference type="AlphaFoldDB" id="A0A4Y3TNE0"/>
<sequence>MSRPSVSRRGVLAASLAATAASIPAVASSCPAPGPDAVLLDVLARFWLAERVILAMEASTEPPLADPEYPAWEAKFDGLIASRAQAMGQMAGIRSMTPEGRRGKAQVVERCLPSSVRWGDGGMQTPESLLALSLARDVAGGAA</sequence>
<dbReference type="EMBL" id="BJMU01000003">
    <property type="protein sequence ID" value="GEB82547.1"/>
    <property type="molecule type" value="Genomic_DNA"/>
</dbReference>
<dbReference type="PROSITE" id="PS51257">
    <property type="entry name" value="PROKAR_LIPOPROTEIN"/>
    <property type="match status" value="1"/>
</dbReference>
<proteinExistence type="predicted"/>
<evidence type="ECO:0000313" key="2">
    <source>
        <dbReference type="EMBL" id="GEB82547.1"/>
    </source>
</evidence>
<dbReference type="STRING" id="104099.AD949_11430"/>
<protein>
    <recommendedName>
        <fullName evidence="4">Twin-arginine translocation pathway signal protein</fullName>
    </recommendedName>
</protein>
<dbReference type="PROSITE" id="PS51318">
    <property type="entry name" value="TAT"/>
    <property type="match status" value="1"/>
</dbReference>
<reference evidence="2 3" key="1">
    <citation type="submission" date="2019-06" db="EMBL/GenBank/DDBJ databases">
        <title>Whole genome shotgun sequence of Acetobacter orleanensis NBRC 13752.</title>
        <authorList>
            <person name="Hosoyama A."/>
            <person name="Uohara A."/>
            <person name="Ohji S."/>
            <person name="Ichikawa N."/>
        </authorList>
    </citation>
    <scope>NUCLEOTIDE SEQUENCE [LARGE SCALE GENOMIC DNA]</scope>
    <source>
        <strain evidence="2 3">NBRC 13752</strain>
    </source>
</reference>
<evidence type="ECO:0000313" key="3">
    <source>
        <dbReference type="Proteomes" id="UP000317617"/>
    </source>
</evidence>
<dbReference type="RefSeq" id="WP_082064577.1">
    <property type="nucleotide sequence ID" value="NZ_BJMU01000003.1"/>
</dbReference>
<gene>
    <name evidence="2" type="ORF">AOR01nite_10240</name>
</gene>
<keyword evidence="1" id="KW-0732">Signal</keyword>